<protein>
    <submittedName>
        <fullName evidence="2">Uncharacterized protein</fullName>
    </submittedName>
</protein>
<evidence type="ECO:0000313" key="3">
    <source>
        <dbReference type="Proteomes" id="UP000037035"/>
    </source>
</evidence>
<comment type="caution">
    <text evidence="2">The sequence shown here is derived from an EMBL/GenBank/DDBJ whole genome shotgun (WGS) entry which is preliminary data.</text>
</comment>
<feature type="transmembrane region" description="Helical" evidence="1">
    <location>
        <begin position="188"/>
        <end position="206"/>
    </location>
</feature>
<dbReference type="AlphaFoldDB" id="A0A0L6UWD4"/>
<dbReference type="VEuPathDB" id="FungiDB:VP01_3433g3"/>
<keyword evidence="1" id="KW-0812">Transmembrane</keyword>
<sequence>MIGDTEAGWENHNTGGGVTIDFSDMHEGFNTGLKVRMGSLMEWHGIKFFLLVLSETGWGFCFCKGYTSELWRFPSYPRKCHHHCKKNPAQLPAVEMQHAPANLPSKFNMFAYVDVLAQSLKFGVKTEASWEFLHINCRQLSKFFLQCSVYENTSAAPSWSHFNSTELQQVLRLYSQAHVICACDMCCLYLLCLFLSLIPISYVLILESHSFCLEKQSFFSEKYVVQKPKLLHSIGYEKLTNNSFPTPVIYGTCYWVWYFQLILEKHLVLVPNMKKTQLNKKETFIEKRQSVQSELFEKFLEFNWSWLTKGNLLSNLQFLSQHHAKFHVKTCQVTCS</sequence>
<dbReference type="Proteomes" id="UP000037035">
    <property type="component" value="Unassembled WGS sequence"/>
</dbReference>
<reference evidence="2 3" key="1">
    <citation type="submission" date="2015-08" db="EMBL/GenBank/DDBJ databases">
        <title>Next Generation Sequencing and Analysis of the Genome of Puccinia sorghi L Schw, the Causal Agent of Maize Common Rust.</title>
        <authorList>
            <person name="Rochi L."/>
            <person name="Burguener G."/>
            <person name="Darino M."/>
            <person name="Turjanski A."/>
            <person name="Kreff E."/>
            <person name="Dieguez M.J."/>
            <person name="Sacco F."/>
        </authorList>
    </citation>
    <scope>NUCLEOTIDE SEQUENCE [LARGE SCALE GENOMIC DNA]</scope>
    <source>
        <strain evidence="2 3">RO10H11247</strain>
    </source>
</reference>
<proteinExistence type="predicted"/>
<keyword evidence="3" id="KW-1185">Reference proteome</keyword>
<dbReference type="EMBL" id="LAVV01008428">
    <property type="protein sequence ID" value="KNZ52831.1"/>
    <property type="molecule type" value="Genomic_DNA"/>
</dbReference>
<keyword evidence="1" id="KW-1133">Transmembrane helix</keyword>
<gene>
    <name evidence="2" type="ORF">VP01_3433g3</name>
</gene>
<evidence type="ECO:0000256" key="1">
    <source>
        <dbReference type="SAM" id="Phobius"/>
    </source>
</evidence>
<name>A0A0L6UWD4_9BASI</name>
<keyword evidence="1" id="KW-0472">Membrane</keyword>
<accession>A0A0L6UWD4</accession>
<evidence type="ECO:0000313" key="2">
    <source>
        <dbReference type="EMBL" id="KNZ52831.1"/>
    </source>
</evidence>
<organism evidence="2 3">
    <name type="scientific">Puccinia sorghi</name>
    <dbReference type="NCBI Taxonomy" id="27349"/>
    <lineage>
        <taxon>Eukaryota</taxon>
        <taxon>Fungi</taxon>
        <taxon>Dikarya</taxon>
        <taxon>Basidiomycota</taxon>
        <taxon>Pucciniomycotina</taxon>
        <taxon>Pucciniomycetes</taxon>
        <taxon>Pucciniales</taxon>
        <taxon>Pucciniaceae</taxon>
        <taxon>Puccinia</taxon>
    </lineage>
</organism>